<dbReference type="PRINTS" id="PR00725">
    <property type="entry name" value="DADACBPTASE1"/>
</dbReference>
<evidence type="ECO:0000256" key="5">
    <source>
        <dbReference type="ARBA" id="ARBA00022984"/>
    </source>
</evidence>
<evidence type="ECO:0000256" key="3">
    <source>
        <dbReference type="ARBA" id="ARBA00022801"/>
    </source>
</evidence>
<keyword evidence="3" id="KW-0378">Hydrolase</keyword>
<proteinExistence type="inferred from homology"/>
<dbReference type="GO" id="GO:0006508">
    <property type="term" value="P:proteolysis"/>
    <property type="evidence" value="ECO:0007669"/>
    <property type="project" value="InterPro"/>
</dbReference>
<feature type="active site" description="Acyl-ester intermediate" evidence="7">
    <location>
        <position position="93"/>
    </location>
</feature>
<keyword evidence="2" id="KW-0732">Signal</keyword>
<dbReference type="PANTHER" id="PTHR21581:SF6">
    <property type="entry name" value="TRAFFICKING PROTEIN PARTICLE COMPLEX SUBUNIT 12"/>
    <property type="match status" value="1"/>
</dbReference>
<dbReference type="GO" id="GO:0008360">
    <property type="term" value="P:regulation of cell shape"/>
    <property type="evidence" value="ECO:0007669"/>
    <property type="project" value="UniProtKB-KW"/>
</dbReference>
<dbReference type="SUPFAM" id="SSF56601">
    <property type="entry name" value="beta-lactamase/transpeptidase-like"/>
    <property type="match status" value="1"/>
</dbReference>
<evidence type="ECO:0000313" key="11">
    <source>
        <dbReference type="EMBL" id="OGZ79371.1"/>
    </source>
</evidence>
<evidence type="ECO:0000256" key="9">
    <source>
        <dbReference type="RuleBase" id="RU004016"/>
    </source>
</evidence>
<keyword evidence="5" id="KW-0573">Peptidoglycan synthesis</keyword>
<dbReference type="GO" id="GO:0009002">
    <property type="term" value="F:serine-type D-Ala-D-Ala carboxypeptidase activity"/>
    <property type="evidence" value="ECO:0007669"/>
    <property type="project" value="InterPro"/>
</dbReference>
<protein>
    <recommendedName>
        <fullName evidence="10">Peptidase S11 D-alanyl-D-alanine carboxypeptidase A N-terminal domain-containing protein</fullName>
    </recommendedName>
</protein>
<keyword evidence="4" id="KW-0133">Cell shape</keyword>
<evidence type="ECO:0000256" key="2">
    <source>
        <dbReference type="ARBA" id="ARBA00022729"/>
    </source>
</evidence>
<sequence length="294" mass="32407">MNIKRAICGFLLSFVFMFVFLYAISSAQLIFQPAGISQALQIIEEEDTIENIAAPIENLEINAGAAISIESNLLDASKIIFEKESEKKLPIASLTKLMTAIIVLDNYDLSKIITVDKLADLQAPMKQDVKLGDAMPIESFLEIMLVTSSNKSAFTLAQAMGEEKFVGLMNQKAKDLGMVNTFFADPTGLSSKNVSTAVDLSELAEYILKNYAKIADISRTEQLDIPNFGKITNTDQLLTEIPETVCSKTGYTTEAKGCLLLAMYNIEKNNYLIHVILGADDRFTEMKKLISTCK</sequence>
<dbReference type="EMBL" id="MHPJ01000004">
    <property type="protein sequence ID" value="OGZ79371.1"/>
    <property type="molecule type" value="Genomic_DNA"/>
</dbReference>
<evidence type="ECO:0000259" key="10">
    <source>
        <dbReference type="Pfam" id="PF00768"/>
    </source>
</evidence>
<organism evidence="11 12">
    <name type="scientific">Candidatus Staskawiczbacteria bacterium RIFOXYB1_FULL_37_44</name>
    <dbReference type="NCBI Taxonomy" id="1802223"/>
    <lineage>
        <taxon>Bacteria</taxon>
        <taxon>Candidatus Staskawicziibacteriota</taxon>
    </lineage>
</organism>
<feature type="active site" description="Proton acceptor" evidence="7">
    <location>
        <position position="96"/>
    </location>
</feature>
<feature type="binding site" evidence="8">
    <location>
        <position position="248"/>
    </location>
    <ligand>
        <name>substrate</name>
    </ligand>
</feature>
<dbReference type="GO" id="GO:0071555">
    <property type="term" value="P:cell wall organization"/>
    <property type="evidence" value="ECO:0007669"/>
    <property type="project" value="UniProtKB-KW"/>
</dbReference>
<gene>
    <name evidence="11" type="ORF">A2358_00190</name>
</gene>
<dbReference type="InterPro" id="IPR012338">
    <property type="entry name" value="Beta-lactam/transpept-like"/>
</dbReference>
<comment type="caution">
    <text evidence="11">The sequence shown here is derived from an EMBL/GenBank/DDBJ whole genome shotgun (WGS) entry which is preliminary data.</text>
</comment>
<evidence type="ECO:0000256" key="8">
    <source>
        <dbReference type="PIRSR" id="PIRSR618044-2"/>
    </source>
</evidence>
<evidence type="ECO:0000256" key="1">
    <source>
        <dbReference type="ARBA" id="ARBA00007164"/>
    </source>
</evidence>
<name>A0A1G2IYF1_9BACT</name>
<feature type="domain" description="Peptidase S11 D-alanyl-D-alanine carboxypeptidase A N-terminal" evidence="10">
    <location>
        <begin position="58"/>
        <end position="280"/>
    </location>
</feature>
<dbReference type="GO" id="GO:0009252">
    <property type="term" value="P:peptidoglycan biosynthetic process"/>
    <property type="evidence" value="ECO:0007669"/>
    <property type="project" value="UniProtKB-KW"/>
</dbReference>
<evidence type="ECO:0000256" key="6">
    <source>
        <dbReference type="ARBA" id="ARBA00023316"/>
    </source>
</evidence>
<keyword evidence="6" id="KW-0961">Cell wall biogenesis/degradation</keyword>
<dbReference type="InterPro" id="IPR018044">
    <property type="entry name" value="Peptidase_S11"/>
</dbReference>
<dbReference type="Proteomes" id="UP000178650">
    <property type="component" value="Unassembled WGS sequence"/>
</dbReference>
<dbReference type="Pfam" id="PF00768">
    <property type="entry name" value="Peptidase_S11"/>
    <property type="match status" value="1"/>
</dbReference>
<dbReference type="InterPro" id="IPR001967">
    <property type="entry name" value="Peptidase_S11_N"/>
</dbReference>
<dbReference type="AlphaFoldDB" id="A0A1G2IYF1"/>
<comment type="similarity">
    <text evidence="1 9">Belongs to the peptidase S11 family.</text>
</comment>
<reference evidence="11 12" key="1">
    <citation type="journal article" date="2016" name="Nat. Commun.">
        <title>Thousands of microbial genomes shed light on interconnected biogeochemical processes in an aquifer system.</title>
        <authorList>
            <person name="Anantharaman K."/>
            <person name="Brown C.T."/>
            <person name="Hug L.A."/>
            <person name="Sharon I."/>
            <person name="Castelle C.J."/>
            <person name="Probst A.J."/>
            <person name="Thomas B.C."/>
            <person name="Singh A."/>
            <person name="Wilkins M.J."/>
            <person name="Karaoz U."/>
            <person name="Brodie E.L."/>
            <person name="Williams K.H."/>
            <person name="Hubbard S.S."/>
            <person name="Banfield J.F."/>
        </authorList>
    </citation>
    <scope>NUCLEOTIDE SEQUENCE [LARGE SCALE GENOMIC DNA]</scope>
</reference>
<evidence type="ECO:0000256" key="4">
    <source>
        <dbReference type="ARBA" id="ARBA00022960"/>
    </source>
</evidence>
<feature type="active site" evidence="7">
    <location>
        <position position="148"/>
    </location>
</feature>
<dbReference type="Gene3D" id="3.40.710.10">
    <property type="entry name" value="DD-peptidase/beta-lactamase superfamily"/>
    <property type="match status" value="1"/>
</dbReference>
<evidence type="ECO:0000313" key="12">
    <source>
        <dbReference type="Proteomes" id="UP000178650"/>
    </source>
</evidence>
<dbReference type="PANTHER" id="PTHR21581">
    <property type="entry name" value="D-ALANYL-D-ALANINE CARBOXYPEPTIDASE"/>
    <property type="match status" value="1"/>
</dbReference>
<dbReference type="STRING" id="1802223.A2358_00190"/>
<evidence type="ECO:0000256" key="7">
    <source>
        <dbReference type="PIRSR" id="PIRSR618044-1"/>
    </source>
</evidence>
<accession>A0A1G2IYF1</accession>